<dbReference type="Proteomes" id="UP000499080">
    <property type="component" value="Unassembled WGS sequence"/>
</dbReference>
<dbReference type="AlphaFoldDB" id="A0A4Y2UGQ3"/>
<comment type="caution">
    <text evidence="1">The sequence shown here is derived from an EMBL/GenBank/DDBJ whole genome shotgun (WGS) entry which is preliminary data.</text>
</comment>
<organism evidence="1 2">
    <name type="scientific">Araneus ventricosus</name>
    <name type="common">Orbweaver spider</name>
    <name type="synonym">Epeira ventricosa</name>
    <dbReference type="NCBI Taxonomy" id="182803"/>
    <lineage>
        <taxon>Eukaryota</taxon>
        <taxon>Metazoa</taxon>
        <taxon>Ecdysozoa</taxon>
        <taxon>Arthropoda</taxon>
        <taxon>Chelicerata</taxon>
        <taxon>Arachnida</taxon>
        <taxon>Araneae</taxon>
        <taxon>Araneomorphae</taxon>
        <taxon>Entelegynae</taxon>
        <taxon>Araneoidea</taxon>
        <taxon>Araneidae</taxon>
        <taxon>Araneus</taxon>
    </lineage>
</organism>
<feature type="non-terminal residue" evidence="1">
    <location>
        <position position="1"/>
    </location>
</feature>
<evidence type="ECO:0000313" key="1">
    <source>
        <dbReference type="EMBL" id="GBO11372.1"/>
    </source>
</evidence>
<sequence>SRSPAPPHLLYPPFPARDLAPELRGLINLAFPTPLPEL</sequence>
<keyword evidence="2" id="KW-1185">Reference proteome</keyword>
<reference evidence="1 2" key="1">
    <citation type="journal article" date="2019" name="Sci. Rep.">
        <title>Orb-weaving spider Araneus ventricosus genome elucidates the spidroin gene catalogue.</title>
        <authorList>
            <person name="Kono N."/>
            <person name="Nakamura H."/>
            <person name="Ohtoshi R."/>
            <person name="Moran D.A.P."/>
            <person name="Shinohara A."/>
            <person name="Yoshida Y."/>
            <person name="Fujiwara M."/>
            <person name="Mori M."/>
            <person name="Tomita M."/>
            <person name="Arakawa K."/>
        </authorList>
    </citation>
    <scope>NUCLEOTIDE SEQUENCE [LARGE SCALE GENOMIC DNA]</scope>
</reference>
<name>A0A4Y2UGQ3_ARAVE</name>
<gene>
    <name evidence="1" type="ORF">AVEN_259234_1</name>
</gene>
<proteinExistence type="predicted"/>
<protein>
    <submittedName>
        <fullName evidence="1">Uncharacterized protein</fullName>
    </submittedName>
</protein>
<evidence type="ECO:0000313" key="2">
    <source>
        <dbReference type="Proteomes" id="UP000499080"/>
    </source>
</evidence>
<accession>A0A4Y2UGQ3</accession>
<dbReference type="EMBL" id="BGPR01036244">
    <property type="protein sequence ID" value="GBO11372.1"/>
    <property type="molecule type" value="Genomic_DNA"/>
</dbReference>